<dbReference type="GO" id="GO:0006629">
    <property type="term" value="P:lipid metabolic process"/>
    <property type="evidence" value="ECO:0007669"/>
    <property type="project" value="UniProtKB-ARBA"/>
</dbReference>
<dbReference type="CDD" id="cd11064">
    <property type="entry name" value="CYP86A"/>
    <property type="match status" value="1"/>
</dbReference>
<gene>
    <name evidence="8" type="ORF">LUZ62_056839</name>
</gene>
<comment type="caution">
    <text evidence="8">The sequence shown here is derived from an EMBL/GenBank/DDBJ whole genome shotgun (WGS) entry which is preliminary data.</text>
</comment>
<evidence type="ECO:0000313" key="9">
    <source>
        <dbReference type="Proteomes" id="UP001140206"/>
    </source>
</evidence>
<dbReference type="Proteomes" id="UP001140206">
    <property type="component" value="Chromosome 3"/>
</dbReference>
<feature type="signal peptide" evidence="7">
    <location>
        <begin position="1"/>
        <end position="27"/>
    </location>
</feature>
<evidence type="ECO:0000313" key="8">
    <source>
        <dbReference type="EMBL" id="KAJ4772582.1"/>
    </source>
</evidence>
<dbReference type="PANTHER" id="PTHR24296">
    <property type="entry name" value="CYTOCHROME P450"/>
    <property type="match status" value="1"/>
</dbReference>
<protein>
    <submittedName>
        <fullName evidence="8">Cytochrome P450 94A2</fullName>
    </submittedName>
</protein>
<evidence type="ECO:0000256" key="1">
    <source>
        <dbReference type="ARBA" id="ARBA00010617"/>
    </source>
</evidence>
<keyword evidence="7" id="KW-0732">Signal</keyword>
<dbReference type="GO" id="GO:0016705">
    <property type="term" value="F:oxidoreductase activity, acting on paired donors, with incorporation or reduction of molecular oxygen"/>
    <property type="evidence" value="ECO:0007669"/>
    <property type="project" value="InterPro"/>
</dbReference>
<dbReference type="GO" id="GO:0004497">
    <property type="term" value="F:monooxygenase activity"/>
    <property type="evidence" value="ECO:0007669"/>
    <property type="project" value="UniProtKB-KW"/>
</dbReference>
<dbReference type="InterPro" id="IPR001128">
    <property type="entry name" value="Cyt_P450"/>
</dbReference>
<accession>A0AAV8DV22</accession>
<evidence type="ECO:0000256" key="4">
    <source>
        <dbReference type="ARBA" id="ARBA00023004"/>
    </source>
</evidence>
<keyword evidence="2 5" id="KW-0479">Metal-binding</keyword>
<organism evidence="8 9">
    <name type="scientific">Rhynchospora pubera</name>
    <dbReference type="NCBI Taxonomy" id="906938"/>
    <lineage>
        <taxon>Eukaryota</taxon>
        <taxon>Viridiplantae</taxon>
        <taxon>Streptophyta</taxon>
        <taxon>Embryophyta</taxon>
        <taxon>Tracheophyta</taxon>
        <taxon>Spermatophyta</taxon>
        <taxon>Magnoliopsida</taxon>
        <taxon>Liliopsida</taxon>
        <taxon>Poales</taxon>
        <taxon>Cyperaceae</taxon>
        <taxon>Cyperoideae</taxon>
        <taxon>Rhynchosporeae</taxon>
        <taxon>Rhynchospora</taxon>
    </lineage>
</organism>
<comment type="cofactor">
    <cofactor evidence="5">
        <name>heme</name>
        <dbReference type="ChEBI" id="CHEBI:30413"/>
    </cofactor>
</comment>
<feature type="chain" id="PRO_5043731519" evidence="7">
    <location>
        <begin position="28"/>
        <end position="525"/>
    </location>
</feature>
<dbReference type="GO" id="GO:0020037">
    <property type="term" value="F:heme binding"/>
    <property type="evidence" value="ECO:0007669"/>
    <property type="project" value="InterPro"/>
</dbReference>
<dbReference type="PRINTS" id="PR00463">
    <property type="entry name" value="EP450I"/>
</dbReference>
<keyword evidence="3 6" id="KW-0560">Oxidoreductase</keyword>
<feature type="binding site" description="axial binding residue" evidence="5">
    <location>
        <position position="458"/>
    </location>
    <ligand>
        <name>heme</name>
        <dbReference type="ChEBI" id="CHEBI:30413"/>
    </ligand>
    <ligandPart>
        <name>Fe</name>
        <dbReference type="ChEBI" id="CHEBI:18248"/>
    </ligandPart>
</feature>
<evidence type="ECO:0000256" key="7">
    <source>
        <dbReference type="SAM" id="SignalP"/>
    </source>
</evidence>
<dbReference type="GO" id="GO:0005506">
    <property type="term" value="F:iron ion binding"/>
    <property type="evidence" value="ECO:0007669"/>
    <property type="project" value="InterPro"/>
</dbReference>
<evidence type="ECO:0000256" key="2">
    <source>
        <dbReference type="ARBA" id="ARBA00022723"/>
    </source>
</evidence>
<name>A0AAV8DV22_9POAL</name>
<dbReference type="AlphaFoldDB" id="A0AAV8DV22"/>
<dbReference type="PROSITE" id="PS00086">
    <property type="entry name" value="CYTOCHROME_P450"/>
    <property type="match status" value="1"/>
</dbReference>
<dbReference type="InterPro" id="IPR002401">
    <property type="entry name" value="Cyt_P450_E_grp-I"/>
</dbReference>
<dbReference type="Pfam" id="PF00067">
    <property type="entry name" value="p450"/>
    <property type="match status" value="1"/>
</dbReference>
<evidence type="ECO:0000256" key="3">
    <source>
        <dbReference type="ARBA" id="ARBA00023002"/>
    </source>
</evidence>
<keyword evidence="6" id="KW-0503">Monooxygenase</keyword>
<comment type="similarity">
    <text evidence="1 6">Belongs to the cytochrome P450 family.</text>
</comment>
<dbReference type="EMBL" id="JAMFTS010000003">
    <property type="protein sequence ID" value="KAJ4772582.1"/>
    <property type="molecule type" value="Genomic_DNA"/>
</dbReference>
<keyword evidence="5 6" id="KW-0349">Heme</keyword>
<dbReference type="InterPro" id="IPR017972">
    <property type="entry name" value="Cyt_P450_CS"/>
</dbReference>
<dbReference type="InterPro" id="IPR036396">
    <property type="entry name" value="Cyt_P450_sf"/>
</dbReference>
<proteinExistence type="inferred from homology"/>
<keyword evidence="9" id="KW-1185">Reference proteome</keyword>
<dbReference type="Gene3D" id="1.10.630.10">
    <property type="entry name" value="Cytochrome P450"/>
    <property type="match status" value="1"/>
</dbReference>
<reference evidence="8" key="1">
    <citation type="submission" date="2022-08" db="EMBL/GenBank/DDBJ databases">
        <authorList>
            <person name="Marques A."/>
        </authorList>
    </citation>
    <scope>NUCLEOTIDE SEQUENCE</scope>
    <source>
        <strain evidence="8">RhyPub2mFocal</strain>
        <tissue evidence="8">Leaves</tissue>
    </source>
</reference>
<evidence type="ECO:0000256" key="6">
    <source>
        <dbReference type="RuleBase" id="RU000461"/>
    </source>
</evidence>
<evidence type="ECO:0000256" key="5">
    <source>
        <dbReference type="PIRSR" id="PIRSR602401-1"/>
    </source>
</evidence>
<dbReference type="SUPFAM" id="SSF48264">
    <property type="entry name" value="Cytochrome P450"/>
    <property type="match status" value="1"/>
</dbReference>
<dbReference type="PRINTS" id="PR00385">
    <property type="entry name" value="P450"/>
</dbReference>
<keyword evidence="4 5" id="KW-0408">Iron</keyword>
<sequence>MDLVLLYFLILFLSSLLLLLLVRRTGPTGTSSNHCPYPNPILGNLIPFLRNRHRFLDWAASLLSLSPTATIEVLGPFSLSHGVATANPSIVNHFLISNFHNYVKGRRIHSALSDLLGNGLFIADGDLWFLQRKIASREFTTRSLRTFSANVFQSHIHDRLLPVLSAAAASGEIVDLQDVLKRFAFDNICTISFGHDPGCLSLDRNRQQHKLFFDAFDDSIEISFNRLLSPIPFLWVVMKYFNVGSERRLKEAINTINEFATEIIKSKDLLQGSQKQDLLSRFMAATEEEDSGYYNLGTMFEDPKEKQRFLRDVIVSFVLAGKDSTSSGLTWFFWLLSTNPNVETKIYEEISSINENFDYEELKGLNYLHSAITESLRLYPPVPINSRVVKNNDILPDGTHVRAGWFADYSAYAMGRDQRMWGPDAEAFLPQRWLDDKGQFVPADPCKFSSFHAGPRACLGREMAYVQMKAVVAAVLRMFHLEPAGDKNIVPAYEMAVTLRMKGGLPVHVKKREKTTVTGELRVEV</sequence>